<proteinExistence type="predicted"/>
<dbReference type="Proteomes" id="UP001642540">
    <property type="component" value="Unassembled WGS sequence"/>
</dbReference>
<comment type="caution">
    <text evidence="3">The sequence shown here is derived from an EMBL/GenBank/DDBJ whole genome shotgun (WGS) entry which is preliminary data.</text>
</comment>
<dbReference type="InterPro" id="IPR052772">
    <property type="entry name" value="Endo/PolyKinase_Domain-Protein"/>
</dbReference>
<accession>A0ABP1RRH4</accession>
<gene>
    <name evidence="3" type="ORF">ODALV1_LOCUS25283</name>
</gene>
<dbReference type="SUPFAM" id="SSF160443">
    <property type="entry name" value="SMR domain-like"/>
    <property type="match status" value="1"/>
</dbReference>
<evidence type="ECO:0000313" key="4">
    <source>
        <dbReference type="Proteomes" id="UP001642540"/>
    </source>
</evidence>
<dbReference type="InterPro" id="IPR002625">
    <property type="entry name" value="Smr_dom"/>
</dbReference>
<dbReference type="EMBL" id="CAXLJM020000103">
    <property type="protein sequence ID" value="CAL8133933.1"/>
    <property type="molecule type" value="Genomic_DNA"/>
</dbReference>
<feature type="domain" description="Smr" evidence="2">
    <location>
        <begin position="155"/>
        <end position="217"/>
    </location>
</feature>
<evidence type="ECO:0000259" key="2">
    <source>
        <dbReference type="PROSITE" id="PS50828"/>
    </source>
</evidence>
<protein>
    <recommendedName>
        <fullName evidence="2">Smr domain-containing protein</fullName>
    </recommendedName>
</protein>
<evidence type="ECO:0000313" key="3">
    <source>
        <dbReference type="EMBL" id="CAL8133933.1"/>
    </source>
</evidence>
<sequence length="217" mass="25001">MKTRGKIGKTTQQEDTKTVPSDPDAMSTSKAINLTSERSEQPAEIRKESLSPVLNLPNVRPPNHDDITVRGYVNGTLRLLKSPVVSMPEVNAAIEDLKSLIEEKWQQHLQTREKSRYYYQKFAERQSDLAQYYFEDSQYYTAINQNVKKNCDDKLDLHGLCRPAALRGLQEFFEFKEEEFLNAGIPKMRLLIITGRGNHSRNGIPVLHYKVGKYLRE</sequence>
<dbReference type="InterPro" id="IPR036063">
    <property type="entry name" value="Smr_dom_sf"/>
</dbReference>
<feature type="compositionally biased region" description="Polar residues" evidence="1">
    <location>
        <begin position="26"/>
        <end position="36"/>
    </location>
</feature>
<feature type="region of interest" description="Disordered" evidence="1">
    <location>
        <begin position="1"/>
        <end position="45"/>
    </location>
</feature>
<organism evidence="3 4">
    <name type="scientific">Orchesella dallaii</name>
    <dbReference type="NCBI Taxonomy" id="48710"/>
    <lineage>
        <taxon>Eukaryota</taxon>
        <taxon>Metazoa</taxon>
        <taxon>Ecdysozoa</taxon>
        <taxon>Arthropoda</taxon>
        <taxon>Hexapoda</taxon>
        <taxon>Collembola</taxon>
        <taxon>Entomobryomorpha</taxon>
        <taxon>Entomobryoidea</taxon>
        <taxon>Orchesellidae</taxon>
        <taxon>Orchesellinae</taxon>
        <taxon>Orchesella</taxon>
    </lineage>
</organism>
<dbReference type="PANTHER" id="PTHR46535">
    <property type="entry name" value="NEDD4-BINDING PROTEIN 2"/>
    <property type="match status" value="1"/>
</dbReference>
<evidence type="ECO:0000256" key="1">
    <source>
        <dbReference type="SAM" id="MobiDB-lite"/>
    </source>
</evidence>
<dbReference type="PROSITE" id="PS50828">
    <property type="entry name" value="SMR"/>
    <property type="match status" value="1"/>
</dbReference>
<dbReference type="PANTHER" id="PTHR46535:SF1">
    <property type="entry name" value="NEDD4-BINDING PROTEIN 2"/>
    <property type="match status" value="1"/>
</dbReference>
<reference evidence="3 4" key="1">
    <citation type="submission" date="2024-08" db="EMBL/GenBank/DDBJ databases">
        <authorList>
            <person name="Cucini C."/>
            <person name="Frati F."/>
        </authorList>
    </citation>
    <scope>NUCLEOTIDE SEQUENCE [LARGE SCALE GENOMIC DNA]</scope>
</reference>
<dbReference type="Gene3D" id="3.30.1370.110">
    <property type="match status" value="1"/>
</dbReference>
<keyword evidence="4" id="KW-1185">Reference proteome</keyword>
<name>A0ABP1RRH4_9HEXA</name>